<dbReference type="GO" id="GO:0032977">
    <property type="term" value="F:membrane insertase activity"/>
    <property type="evidence" value="ECO:0007669"/>
    <property type="project" value="InterPro"/>
</dbReference>
<dbReference type="InterPro" id="IPR019998">
    <property type="entry name" value="Membr_insert_YidC"/>
</dbReference>
<evidence type="ECO:0000256" key="4">
    <source>
        <dbReference type="ARBA" id="ARBA00022448"/>
    </source>
</evidence>
<dbReference type="CDD" id="cd19961">
    <property type="entry name" value="EcYidC-like_peri"/>
    <property type="match status" value="1"/>
</dbReference>
<dbReference type="Gene3D" id="2.70.98.90">
    <property type="match status" value="1"/>
</dbReference>
<dbReference type="HAMAP" id="MF_01810">
    <property type="entry name" value="YidC_type1"/>
    <property type="match status" value="1"/>
</dbReference>
<feature type="domain" description="Membrane insertase YidC N-terminal" evidence="16">
    <location>
        <begin position="102"/>
        <end position="369"/>
    </location>
</feature>
<feature type="compositionally biased region" description="Basic and acidic residues" evidence="14">
    <location>
        <begin position="600"/>
        <end position="619"/>
    </location>
</feature>
<dbReference type="InterPro" id="IPR028055">
    <property type="entry name" value="YidC/Oxa/ALB_C"/>
</dbReference>
<name>A0A9X0YQC6_9FLAO</name>
<dbReference type="RefSeq" id="WP_057778488.1">
    <property type="nucleotide sequence ID" value="NZ_JAGGJQ010000011.1"/>
</dbReference>
<evidence type="ECO:0000256" key="14">
    <source>
        <dbReference type="SAM" id="MobiDB-lite"/>
    </source>
</evidence>
<dbReference type="PANTHER" id="PTHR12428:SF65">
    <property type="entry name" value="CYTOCHROME C OXIDASE ASSEMBLY PROTEIN COX18, MITOCHONDRIAL"/>
    <property type="match status" value="1"/>
</dbReference>
<dbReference type="NCBIfam" id="TIGR03592">
    <property type="entry name" value="yidC_oxa1_cterm"/>
    <property type="match status" value="1"/>
</dbReference>
<feature type="domain" description="Membrane insertase YidC/Oxa/ALB C-terminal" evidence="15">
    <location>
        <begin position="382"/>
        <end position="585"/>
    </location>
</feature>
<evidence type="ECO:0000313" key="17">
    <source>
        <dbReference type="EMBL" id="MBP1841437.1"/>
    </source>
</evidence>
<dbReference type="EMBL" id="JAGGJQ010000011">
    <property type="protein sequence ID" value="MBP1841437.1"/>
    <property type="molecule type" value="Genomic_DNA"/>
</dbReference>
<keyword evidence="4 13" id="KW-0813">Transport</keyword>
<protein>
    <recommendedName>
        <fullName evidence="3 13">Membrane protein insertase YidC</fullName>
    </recommendedName>
    <alternativeName>
        <fullName evidence="12 13">Foldase YidC</fullName>
    </alternativeName>
    <alternativeName>
        <fullName evidence="11 13">Membrane integrase YidC</fullName>
    </alternativeName>
    <alternativeName>
        <fullName evidence="13">Membrane protein YidC</fullName>
    </alternativeName>
</protein>
<dbReference type="PRINTS" id="PR00701">
    <property type="entry name" value="60KDINNERMP"/>
</dbReference>
<organism evidence="17 19">
    <name type="scientific">Formosa algae</name>
    <dbReference type="NCBI Taxonomy" id="225843"/>
    <lineage>
        <taxon>Bacteria</taxon>
        <taxon>Pseudomonadati</taxon>
        <taxon>Bacteroidota</taxon>
        <taxon>Flavobacteriia</taxon>
        <taxon>Flavobacteriales</taxon>
        <taxon>Flavobacteriaceae</taxon>
        <taxon>Formosa</taxon>
    </lineage>
</organism>
<dbReference type="AlphaFoldDB" id="A0A9X0YQC6"/>
<keyword evidence="8 13" id="KW-1133">Transmembrane helix</keyword>
<feature type="transmembrane region" description="Helical" evidence="13">
    <location>
        <begin position="439"/>
        <end position="465"/>
    </location>
</feature>
<keyword evidence="6 13" id="KW-0812">Transmembrane</keyword>
<feature type="transmembrane region" description="Helical" evidence="13">
    <location>
        <begin position="543"/>
        <end position="562"/>
    </location>
</feature>
<evidence type="ECO:0000259" key="16">
    <source>
        <dbReference type="Pfam" id="PF14849"/>
    </source>
</evidence>
<dbReference type="Proteomes" id="UP001138672">
    <property type="component" value="Unassembled WGS sequence"/>
</dbReference>
<evidence type="ECO:0000256" key="10">
    <source>
        <dbReference type="ARBA" id="ARBA00023186"/>
    </source>
</evidence>
<feature type="transmembrane region" description="Helical" evidence="13">
    <location>
        <begin position="382"/>
        <end position="402"/>
    </location>
</feature>
<feature type="compositionally biased region" description="Basic and acidic residues" evidence="14">
    <location>
        <begin position="39"/>
        <end position="58"/>
    </location>
</feature>
<dbReference type="GO" id="GO:0005886">
    <property type="term" value="C:plasma membrane"/>
    <property type="evidence" value="ECO:0007669"/>
    <property type="project" value="UniProtKB-SubCell"/>
</dbReference>
<comment type="subunit">
    <text evidence="13">Interacts with the Sec translocase complex via SecD. Specifically interacts with transmembrane segments of nascent integral membrane proteins during membrane integration.</text>
</comment>
<keyword evidence="7 13" id="KW-0653">Protein transport</keyword>
<evidence type="ECO:0000256" key="7">
    <source>
        <dbReference type="ARBA" id="ARBA00022927"/>
    </source>
</evidence>
<evidence type="ECO:0000256" key="5">
    <source>
        <dbReference type="ARBA" id="ARBA00022475"/>
    </source>
</evidence>
<dbReference type="Pfam" id="PF02096">
    <property type="entry name" value="60KD_IMP"/>
    <property type="match status" value="1"/>
</dbReference>
<keyword evidence="10 13" id="KW-0143">Chaperone</keyword>
<feature type="transmembrane region" description="Helical" evidence="13">
    <location>
        <begin position="504"/>
        <end position="522"/>
    </location>
</feature>
<gene>
    <name evidence="13" type="primary">yidC</name>
    <name evidence="17" type="ORF">J2Z56_003371</name>
    <name evidence="18" type="ORF">J2Z57_003095</name>
</gene>
<dbReference type="CDD" id="cd20070">
    <property type="entry name" value="5TM_YidC_Alb3"/>
    <property type="match status" value="1"/>
</dbReference>
<comment type="similarity">
    <text evidence="2 13">Belongs to the OXA1/ALB3/YidC family. Type 1 subfamily.</text>
</comment>
<evidence type="ECO:0000313" key="20">
    <source>
        <dbReference type="Proteomes" id="UP001231587"/>
    </source>
</evidence>
<dbReference type="Pfam" id="PF14849">
    <property type="entry name" value="YidC_periplas"/>
    <property type="match status" value="1"/>
</dbReference>
<feature type="region of interest" description="Disordered" evidence="14">
    <location>
        <begin position="600"/>
        <end position="633"/>
    </location>
</feature>
<keyword evidence="20" id="KW-1185">Reference proteome</keyword>
<evidence type="ECO:0000256" key="3">
    <source>
        <dbReference type="ARBA" id="ARBA00015325"/>
    </source>
</evidence>
<comment type="function">
    <text evidence="13">Required for the insertion and/or proper folding and/or complex formation of integral membrane proteins into the membrane. Involved in integration of membrane proteins that insert both dependently and independently of the Sec translocase complex, as well as at least some lipoproteins. Aids folding of multispanning membrane proteins.</text>
</comment>
<dbReference type="InterPro" id="IPR047196">
    <property type="entry name" value="YidC_ALB_C"/>
</dbReference>
<evidence type="ECO:0000256" key="2">
    <source>
        <dbReference type="ARBA" id="ARBA00010527"/>
    </source>
</evidence>
<dbReference type="NCBIfam" id="NF002356">
    <property type="entry name" value="PRK01318.2-3"/>
    <property type="match status" value="1"/>
</dbReference>
<sequence>MEEKKLDLNSVIGFVLIFGILMFMLWQNQPTPEELEAQEQAKQEQVEAEKKANVKDDTLETSSEDFSVASATDSLQLVGLKNKLGAFAYSSTLPSATNNVTEVETELFDLKFSNKGGFLSEIRLKKFDNYDSLPVYLIKDKSAAFNINFNTTDSRVLNTQDLYFQPTISKNGANTVVSMKLKVSESKFLEYRYELKPDNYMMDFTIRSQGLSDVINSTQDVNLNWKQKMYRGDKSVEYENRYTRLTYQHDGGKIDKLSPTSDDDDVEEDVTWLSYRQHFFSSILVTQKPFKTADLISENLLEKDDDDAEFTKLYESTVPLAVEGGEINAPLKFYFGPTDNTVLKQYEYSLDDSIPFGWGIFGWINRYVFVPVFAFLSGLMPYGFAIIVMTILVRIVMSPVTYKSYLSQAKMKILKPEINEINEKYKDNAMKKQQETMALYSKAGASPMAGCLPGLLQIPVFYALFQFFPSAFDLRHKSFLWAEDLSSYDTIAELPFKIPFYGDHISLFPILASVAIFFYMKMTTGQQAASQPTQEGMPDMGKMMKYMIYFSPLMMLVFFNNYASGLSLYYFISNLITIGIMLVIKNFIIDEDKIHAKIQENKKKPKKENRFQKKMKDMMEQAEQQKQSQNRKK</sequence>
<comment type="caution">
    <text evidence="17">The sequence shown here is derived from an EMBL/GenBank/DDBJ whole genome shotgun (WGS) entry which is preliminary data.</text>
</comment>
<comment type="subcellular location">
    <subcellularLocation>
        <location evidence="1">Cell inner membrane</location>
        <topology evidence="1">Multi-pass membrane protein</topology>
    </subcellularLocation>
    <subcellularLocation>
        <location evidence="13">Cell membrane</location>
        <topology evidence="13">Multi-pass membrane protein</topology>
    </subcellularLocation>
</comment>
<accession>A0A9X0YQC6</accession>
<dbReference type="NCBIfam" id="NF002359">
    <property type="entry name" value="PRK01318.2-6"/>
    <property type="match status" value="1"/>
</dbReference>
<evidence type="ECO:0000256" key="1">
    <source>
        <dbReference type="ARBA" id="ARBA00004429"/>
    </source>
</evidence>
<feature type="region of interest" description="Disordered" evidence="14">
    <location>
        <begin position="34"/>
        <end position="58"/>
    </location>
</feature>
<feature type="transmembrane region" description="Helical" evidence="13">
    <location>
        <begin position="6"/>
        <end position="26"/>
    </location>
</feature>
<evidence type="ECO:0000256" key="6">
    <source>
        <dbReference type="ARBA" id="ARBA00022692"/>
    </source>
</evidence>
<keyword evidence="5 13" id="KW-1003">Cell membrane</keyword>
<evidence type="ECO:0000256" key="11">
    <source>
        <dbReference type="ARBA" id="ARBA00033245"/>
    </source>
</evidence>
<dbReference type="OrthoDB" id="9780552at2"/>
<evidence type="ECO:0000313" key="18">
    <source>
        <dbReference type="EMBL" id="MDQ0336641.1"/>
    </source>
</evidence>
<evidence type="ECO:0000256" key="13">
    <source>
        <dbReference type="HAMAP-Rule" id="MF_01810"/>
    </source>
</evidence>
<keyword evidence="9 13" id="KW-0472">Membrane</keyword>
<dbReference type="InterPro" id="IPR028053">
    <property type="entry name" value="Membr_insert_YidC_N"/>
</dbReference>
<dbReference type="InterPro" id="IPR038221">
    <property type="entry name" value="YidC_periplasmic_sf"/>
</dbReference>
<evidence type="ECO:0000256" key="9">
    <source>
        <dbReference type="ARBA" id="ARBA00023136"/>
    </source>
</evidence>
<feature type="compositionally biased region" description="Polar residues" evidence="14">
    <location>
        <begin position="622"/>
        <end position="633"/>
    </location>
</feature>
<evidence type="ECO:0000256" key="8">
    <source>
        <dbReference type="ARBA" id="ARBA00022989"/>
    </source>
</evidence>
<dbReference type="Proteomes" id="UP001231587">
    <property type="component" value="Unassembled WGS sequence"/>
</dbReference>
<dbReference type="GO" id="GO:0051205">
    <property type="term" value="P:protein insertion into membrane"/>
    <property type="evidence" value="ECO:0007669"/>
    <property type="project" value="TreeGrafter"/>
</dbReference>
<feature type="transmembrane region" description="Helical" evidence="13">
    <location>
        <begin position="568"/>
        <end position="588"/>
    </location>
</feature>
<dbReference type="InterPro" id="IPR001708">
    <property type="entry name" value="YidC/ALB3/OXA1/COX18"/>
</dbReference>
<dbReference type="NCBIfam" id="TIGR03593">
    <property type="entry name" value="yidC_nterm"/>
    <property type="match status" value="1"/>
</dbReference>
<reference evidence="17" key="1">
    <citation type="submission" date="2021-03" db="EMBL/GenBank/DDBJ databases">
        <title>Genomic Encyclopedia of Type Strains, Phase IV (KMG-IV): sequencing the most valuable type-strain genomes for metagenomic binning, comparative biology and taxonomic classification.</title>
        <authorList>
            <person name="Goeker M."/>
        </authorList>
    </citation>
    <scope>NUCLEOTIDE SEQUENCE</scope>
    <source>
        <strain evidence="17">DSM 15523</strain>
        <strain evidence="18 20">DSM 16476</strain>
    </source>
</reference>
<dbReference type="PANTHER" id="PTHR12428">
    <property type="entry name" value="OXA1"/>
    <property type="match status" value="1"/>
</dbReference>
<dbReference type="GO" id="GO:0015031">
    <property type="term" value="P:protein transport"/>
    <property type="evidence" value="ECO:0007669"/>
    <property type="project" value="UniProtKB-KW"/>
</dbReference>
<proteinExistence type="inferred from homology"/>
<dbReference type="EMBL" id="JAUSUU010000010">
    <property type="protein sequence ID" value="MDQ0336641.1"/>
    <property type="molecule type" value="Genomic_DNA"/>
</dbReference>
<evidence type="ECO:0000256" key="12">
    <source>
        <dbReference type="ARBA" id="ARBA00033342"/>
    </source>
</evidence>
<evidence type="ECO:0000259" key="15">
    <source>
        <dbReference type="Pfam" id="PF02096"/>
    </source>
</evidence>
<evidence type="ECO:0000313" key="19">
    <source>
        <dbReference type="Proteomes" id="UP001138672"/>
    </source>
</evidence>